<dbReference type="Proteomes" id="UP000036027">
    <property type="component" value="Unassembled WGS sequence"/>
</dbReference>
<dbReference type="RefSeq" id="WP_047760661.1">
    <property type="nucleotide sequence ID" value="NZ_CP091510.1"/>
</dbReference>
<keyword evidence="2" id="KW-0012">Acyltransferase</keyword>
<evidence type="ECO:0000313" key="3">
    <source>
        <dbReference type="EMBL" id="KLT73110.1"/>
    </source>
</evidence>
<proteinExistence type="inferred from homology"/>
<dbReference type="EMBL" id="JTDO01000005">
    <property type="protein sequence ID" value="KLT73110.1"/>
    <property type="molecule type" value="Genomic_DNA"/>
</dbReference>
<sequence>MKFEDIDVVAPSLFPDEIWNEAEVFGAITWLWMKSKAYCNSPINEMAAWVLPVLKNGQFALFSRHAQPLGYITWAYFDEAAQSRYLESNDSLLQNQDWNSGDCMWFINWFAPFGHSRLIKNITVQLFPHQCVRSLHHRGDERGMRIMLFKGQAVDAVQQAAWEKAHPIRQAPF</sequence>
<keyword evidence="2" id="KW-0204">Cytolysis</keyword>
<dbReference type="GO" id="GO:0031640">
    <property type="term" value="P:killing of cells of another organism"/>
    <property type="evidence" value="ECO:0007669"/>
    <property type="project" value="UniProtKB-KW"/>
</dbReference>
<dbReference type="STRING" id="1470200.PL75_04140"/>
<comment type="function">
    <text evidence="2">Involved in fatty acylation of protoxin at internal lysine residues, thereby converting it to the active toxin.</text>
</comment>
<dbReference type="PATRIC" id="fig|1470200.3.peg.1971"/>
<name>A0A0J0YSI4_9NEIS</name>
<dbReference type="Pfam" id="PF02794">
    <property type="entry name" value="HlyC"/>
    <property type="match status" value="1"/>
</dbReference>
<reference evidence="3 4" key="1">
    <citation type="submission" date="2014-11" db="EMBL/GenBank/DDBJ databases">
        <title>Genome of a novel goose pathogen.</title>
        <authorList>
            <person name="Hansen C.M."/>
            <person name="Hueffer K."/>
            <person name="Choi S.C."/>
        </authorList>
    </citation>
    <scope>NUCLEOTIDE SEQUENCE [LARGE SCALE GENOMIC DNA]</scope>
    <source>
        <strain evidence="3 4">KH1503</strain>
    </source>
</reference>
<accession>A0A0J0YSI4</accession>
<comment type="subcellular location">
    <subcellularLocation>
        <location evidence="2">Cytoplasm</location>
    </subcellularLocation>
</comment>
<protein>
    <recommendedName>
        <fullName evidence="2">RTX toxin-activating lysine-acyltransferase</fullName>
        <ecNumber evidence="2">2.3.1.-</ecNumber>
    </recommendedName>
</protein>
<dbReference type="PRINTS" id="PR01489">
    <property type="entry name" value="RTXTOXINC"/>
</dbReference>
<comment type="caution">
    <text evidence="3">The sequence shown here is derived from an EMBL/GenBank/DDBJ whole genome shotgun (WGS) entry which is preliminary data.</text>
</comment>
<evidence type="ECO:0000313" key="4">
    <source>
        <dbReference type="Proteomes" id="UP000036027"/>
    </source>
</evidence>
<dbReference type="AlphaFoldDB" id="A0A0J0YSI4"/>
<dbReference type="EC" id="2.3.1.-" evidence="2"/>
<dbReference type="GO" id="GO:0005737">
    <property type="term" value="C:cytoplasm"/>
    <property type="evidence" value="ECO:0007669"/>
    <property type="project" value="UniProtKB-SubCell"/>
</dbReference>
<dbReference type="GO" id="GO:0016746">
    <property type="term" value="F:acyltransferase activity"/>
    <property type="evidence" value="ECO:0007669"/>
    <property type="project" value="UniProtKB-UniRule"/>
</dbReference>
<keyword evidence="2" id="KW-0963">Cytoplasm</keyword>
<gene>
    <name evidence="3" type="ORF">PL75_04140</name>
</gene>
<dbReference type="GO" id="GO:0009404">
    <property type="term" value="P:toxin metabolic process"/>
    <property type="evidence" value="ECO:0007669"/>
    <property type="project" value="UniProtKB-UniRule"/>
</dbReference>
<organism evidence="3 4">
    <name type="scientific">Neisseria arctica</name>
    <dbReference type="NCBI Taxonomy" id="1470200"/>
    <lineage>
        <taxon>Bacteria</taxon>
        <taxon>Pseudomonadati</taxon>
        <taxon>Pseudomonadota</taxon>
        <taxon>Betaproteobacteria</taxon>
        <taxon>Neisseriales</taxon>
        <taxon>Neisseriaceae</taxon>
        <taxon>Neisseria</taxon>
    </lineage>
</organism>
<dbReference type="OrthoDB" id="8596436at2"/>
<evidence type="ECO:0000256" key="1">
    <source>
        <dbReference type="ARBA" id="ARBA00005686"/>
    </source>
</evidence>
<dbReference type="InterPro" id="IPR003996">
    <property type="entry name" value="RTX_toxin-activating_protC_bac"/>
</dbReference>
<keyword evidence="2" id="KW-0808">Transferase</keyword>
<evidence type="ECO:0000256" key="2">
    <source>
        <dbReference type="RuleBase" id="RU368102"/>
    </source>
</evidence>
<keyword evidence="4" id="KW-1185">Reference proteome</keyword>
<comment type="similarity">
    <text evidence="1 2">Belongs to the RTX toxin acyltransferase family.</text>
</comment>